<evidence type="ECO:0000313" key="5">
    <source>
        <dbReference type="Proteomes" id="UP000661607"/>
    </source>
</evidence>
<dbReference type="InterPro" id="IPR012353">
    <property type="entry name" value="UCP015244"/>
</dbReference>
<dbReference type="Gene3D" id="1.10.10.10">
    <property type="entry name" value="Winged helix-like DNA-binding domain superfamily/Winged helix DNA-binding domain"/>
    <property type="match status" value="1"/>
</dbReference>
<accession>A0ABR9KSL2</accession>
<dbReference type="Pfam" id="PF09940">
    <property type="entry name" value="DUF2172"/>
    <property type="match status" value="1"/>
</dbReference>
<evidence type="ECO:0000259" key="3">
    <source>
        <dbReference type="Pfam" id="PF16254"/>
    </source>
</evidence>
<dbReference type="Proteomes" id="UP000661607">
    <property type="component" value="Unassembled WGS sequence"/>
</dbReference>
<dbReference type="Gene3D" id="3.50.30.90">
    <property type="match status" value="1"/>
</dbReference>
<feature type="domain" description="UCP01524 winged helix-turn-helix" evidence="2">
    <location>
        <begin position="339"/>
        <end position="408"/>
    </location>
</feature>
<organism evidence="4 5">
    <name type="scientific">Nonomuraea africana</name>
    <dbReference type="NCBI Taxonomy" id="46171"/>
    <lineage>
        <taxon>Bacteria</taxon>
        <taxon>Bacillati</taxon>
        <taxon>Actinomycetota</taxon>
        <taxon>Actinomycetes</taxon>
        <taxon>Streptosporangiales</taxon>
        <taxon>Streptosporangiaceae</taxon>
        <taxon>Nonomuraea</taxon>
    </lineage>
</organism>
<dbReference type="PIRSF" id="PIRSF015244">
    <property type="entry name" value="UCP015244"/>
    <property type="match status" value="1"/>
</dbReference>
<dbReference type="InterPro" id="IPR036388">
    <property type="entry name" value="WH-like_DNA-bd_sf"/>
</dbReference>
<protein>
    <submittedName>
        <fullName evidence="4">Aminopeptidase-like protein</fullName>
    </submittedName>
</protein>
<reference evidence="4 5" key="1">
    <citation type="submission" date="2020-10" db="EMBL/GenBank/DDBJ databases">
        <title>Sequencing the genomes of 1000 actinobacteria strains.</title>
        <authorList>
            <person name="Klenk H.-P."/>
        </authorList>
    </citation>
    <scope>NUCLEOTIDE SEQUENCE [LARGE SCALE GENOMIC DNA]</scope>
    <source>
        <strain evidence="4 5">DSM 43748</strain>
    </source>
</reference>
<feature type="domain" description="DUF2172" evidence="1">
    <location>
        <begin position="52"/>
        <end position="142"/>
    </location>
</feature>
<name>A0ABR9KSL2_9ACTN</name>
<evidence type="ECO:0000259" key="1">
    <source>
        <dbReference type="Pfam" id="PF09940"/>
    </source>
</evidence>
<dbReference type="SUPFAM" id="SSF53187">
    <property type="entry name" value="Zn-dependent exopeptidases"/>
    <property type="match status" value="1"/>
</dbReference>
<proteinExistence type="predicted"/>
<dbReference type="RefSeq" id="WP_192779297.1">
    <property type="nucleotide sequence ID" value="NZ_BAAASY010000018.1"/>
</dbReference>
<dbReference type="InterPro" id="IPR032622">
    <property type="entry name" value="UCP01524_HTH"/>
</dbReference>
<dbReference type="Pfam" id="PF16254">
    <property type="entry name" value="DUF4910"/>
    <property type="match status" value="1"/>
</dbReference>
<evidence type="ECO:0000313" key="4">
    <source>
        <dbReference type="EMBL" id="MBE1565012.1"/>
    </source>
</evidence>
<comment type="caution">
    <text evidence="4">The sequence shown here is derived from an EMBL/GenBank/DDBJ whole genome shotgun (WGS) entry which is preliminary data.</text>
</comment>
<dbReference type="InterPro" id="IPR032610">
    <property type="entry name" value="DUF2172"/>
</dbReference>
<sequence length="425" mass="47585">MRELVKRLHPICRSMTGDGVRRTLEIIAETIPLELHEVPTGERVLDWTVPEEWNITDAYVKDASGRRVIDFARSPLHVVGYSVPVSATMTLEELRPRLHTLPEQPDLVPYRTGYFKHDWGFCLSENALRELPEGEYEVRIDSALTQGHLTYGEHVVPGESADEVLISCHTCHPALANETLAGIAVATELARRLAGRRLRHTYRFLFAPAAVGAITWLARNRDRVDRVRHGLVLACAGDRGKLTYKRSRRGDTLIDRAAAHVLSTRESEIRDFVPFGYDERHFCSPGFNLPVGRLTRTPDGEFAEYHTSADDPSFVTEEAMAETLAAAEEIVEILEKETTYLNLEPYGEPRLGPRGLYGAPGIDQMAILWVLNLSDGEHGLLDIAVRSGIPFTTVASAARSLLEAGLLKEEGHRREILLQRVERES</sequence>
<keyword evidence="5" id="KW-1185">Reference proteome</keyword>
<dbReference type="InterPro" id="IPR032589">
    <property type="entry name" value="DUF4910"/>
</dbReference>
<dbReference type="EMBL" id="JADBEF010000001">
    <property type="protein sequence ID" value="MBE1565012.1"/>
    <property type="molecule type" value="Genomic_DNA"/>
</dbReference>
<evidence type="ECO:0000259" key="2">
    <source>
        <dbReference type="Pfam" id="PF16221"/>
    </source>
</evidence>
<dbReference type="Gene3D" id="3.40.630.10">
    <property type="entry name" value="Zn peptidases"/>
    <property type="match status" value="1"/>
</dbReference>
<feature type="domain" description="DUF4910" evidence="3">
    <location>
        <begin position="3"/>
        <end position="336"/>
    </location>
</feature>
<gene>
    <name evidence="4" type="ORF">H4W81_007791</name>
</gene>
<dbReference type="Pfam" id="PF16221">
    <property type="entry name" value="HTH_47"/>
    <property type="match status" value="1"/>
</dbReference>